<feature type="region of interest" description="Disordered" evidence="6">
    <location>
        <begin position="490"/>
        <end position="519"/>
    </location>
</feature>
<name>A0A835Y4T9_9CHLO</name>
<dbReference type="Proteomes" id="UP000612055">
    <property type="component" value="Unassembled WGS sequence"/>
</dbReference>
<feature type="transmembrane region" description="Helical" evidence="7">
    <location>
        <begin position="69"/>
        <end position="89"/>
    </location>
</feature>
<dbReference type="CDD" id="cd06186">
    <property type="entry name" value="NOX_Duox_like_FAD_NADP"/>
    <property type="match status" value="1"/>
</dbReference>
<proteinExistence type="predicted"/>
<feature type="domain" description="FAD-binding FR-type" evidence="9">
    <location>
        <begin position="340"/>
        <end position="454"/>
    </location>
</feature>
<dbReference type="Pfam" id="PF01794">
    <property type="entry name" value="Ferric_reduct"/>
    <property type="match status" value="1"/>
</dbReference>
<evidence type="ECO:0000256" key="1">
    <source>
        <dbReference type="ARBA" id="ARBA00004141"/>
    </source>
</evidence>
<feature type="transmembrane region" description="Helical" evidence="7">
    <location>
        <begin position="186"/>
        <end position="208"/>
    </location>
</feature>
<evidence type="ECO:0000259" key="9">
    <source>
        <dbReference type="PROSITE" id="PS51384"/>
    </source>
</evidence>
<sequence>MLLLQAFFLLSAWAALAMYQGWQVASIIATWTWRYGEHDLWEKFRMKLSIPYKMREGETVLYGWDNLNLIFYFFCPVVVAFCYSVYAMCLPATAKSGLHARVATLLAAAWRPLHRCLTWQLPFRRTWLWWCGGLSLAEALLWAAWVVVHVVGIWDQVNYQSSYRLEGFKQVGMTFYVPQSVLKLEAISIAMAWIIYIDTAILFFPVAHNSFLNRMLGIPYAALVRFHRWVGHFAIWLTLGHGVFYYAFWMCDPTVNFWTMFFDWGKEYGIVSLAGTIALVFALGLWATSIKFVRRNFYKLFYWSHIVCFLGYLVFALIHYYWGWYLYSSLCLLAADLVVRSYYAQKGAHITSFRISEDGRLAEITVTVEPHVFQEPHKLAGAHIFLKVPAVSRLDYHPFTVTRAEPDPVTRATRLTVAIKQYGRWTKDLLAMLPHTRQSLRVRVWRPFDELPPAQHWEQFGGIVAVAGGVAVTPVTAIINDLMARRNAAANRQPPTGGAADHDSSSGSDSQPPPPAGPQRVLLLFAARNAADFCALEEPVLREAAAGGWLEVRAYYTGCLEHEKGAARGGATATVEGAAGGGKAPPFADPGSVMSGIAIKGGAHPSPSASFGSGEHPSSLFGRVSAAFWTFIGWFFPADFLTDRQYIWVVLLAYLGGFMGIIMTQAAAVEILSTNNYYHDGYWRVGLVAVSVMSVQSLGLPALFVLGPAYLTRLWRRFKRAPFNPDFLGASAFPVVAYVAGGQVVALESGTAVPVTRGRPDVAAAVRGFVAEVRAAGGRTAVVSGGPEPMMDAVALAVAELNDNFSAPAVVLHPVAHEL</sequence>
<organism evidence="10 11">
    <name type="scientific">Edaphochlamys debaryana</name>
    <dbReference type="NCBI Taxonomy" id="47281"/>
    <lineage>
        <taxon>Eukaryota</taxon>
        <taxon>Viridiplantae</taxon>
        <taxon>Chlorophyta</taxon>
        <taxon>core chlorophytes</taxon>
        <taxon>Chlorophyceae</taxon>
        <taxon>CS clade</taxon>
        <taxon>Chlamydomonadales</taxon>
        <taxon>Chlamydomonadales incertae sedis</taxon>
        <taxon>Edaphochlamys</taxon>
    </lineage>
</organism>
<evidence type="ECO:0000256" key="4">
    <source>
        <dbReference type="ARBA" id="ARBA00023002"/>
    </source>
</evidence>
<dbReference type="SUPFAM" id="SSF52343">
    <property type="entry name" value="Ferredoxin reductase-like, C-terminal NADP-linked domain"/>
    <property type="match status" value="1"/>
</dbReference>
<keyword evidence="3 7" id="KW-1133">Transmembrane helix</keyword>
<evidence type="ECO:0000256" key="6">
    <source>
        <dbReference type="SAM" id="MobiDB-lite"/>
    </source>
</evidence>
<dbReference type="GO" id="GO:0016491">
    <property type="term" value="F:oxidoreductase activity"/>
    <property type="evidence" value="ECO:0007669"/>
    <property type="project" value="UniProtKB-KW"/>
</dbReference>
<dbReference type="InterPro" id="IPR013130">
    <property type="entry name" value="Fe3_Rdtase_TM_dom"/>
</dbReference>
<reference evidence="10" key="1">
    <citation type="journal article" date="2020" name="bioRxiv">
        <title>Comparative genomics of Chlamydomonas.</title>
        <authorList>
            <person name="Craig R.J."/>
            <person name="Hasan A.R."/>
            <person name="Ness R.W."/>
            <person name="Keightley P.D."/>
        </authorList>
    </citation>
    <scope>NUCLEOTIDE SEQUENCE</scope>
    <source>
        <strain evidence="10">CCAP 11/70</strain>
    </source>
</reference>
<feature type="transmembrane region" description="Helical" evidence="7">
    <location>
        <begin position="127"/>
        <end position="154"/>
    </location>
</feature>
<evidence type="ECO:0000256" key="2">
    <source>
        <dbReference type="ARBA" id="ARBA00022692"/>
    </source>
</evidence>
<feature type="transmembrane region" description="Helical" evidence="7">
    <location>
        <begin position="268"/>
        <end position="288"/>
    </location>
</feature>
<feature type="transmembrane region" description="Helical" evidence="7">
    <location>
        <begin position="688"/>
        <end position="711"/>
    </location>
</feature>
<comment type="caution">
    <text evidence="10">The sequence shown here is derived from an EMBL/GenBank/DDBJ whole genome shotgun (WGS) entry which is preliminary data.</text>
</comment>
<evidence type="ECO:0000313" key="10">
    <source>
        <dbReference type="EMBL" id="KAG2496125.1"/>
    </source>
</evidence>
<dbReference type="InterPro" id="IPR039261">
    <property type="entry name" value="FNR_nucleotide-bd"/>
</dbReference>
<accession>A0A835Y4T9</accession>
<keyword evidence="4" id="KW-0560">Oxidoreductase</keyword>
<dbReference type="EMBL" id="JAEHOE010000020">
    <property type="protein sequence ID" value="KAG2496125.1"/>
    <property type="molecule type" value="Genomic_DNA"/>
</dbReference>
<evidence type="ECO:0000256" key="5">
    <source>
        <dbReference type="ARBA" id="ARBA00023136"/>
    </source>
</evidence>
<dbReference type="InterPro" id="IPR017927">
    <property type="entry name" value="FAD-bd_FR_type"/>
</dbReference>
<keyword evidence="2 7" id="KW-0812">Transmembrane</keyword>
<dbReference type="SFLD" id="SFLDS00052">
    <property type="entry name" value="Ferric_Reductase_Domain"/>
    <property type="match status" value="1"/>
</dbReference>
<feature type="signal peptide" evidence="8">
    <location>
        <begin position="1"/>
        <end position="17"/>
    </location>
</feature>
<gene>
    <name evidence="10" type="ORF">HYH03_005728</name>
</gene>
<protein>
    <recommendedName>
        <fullName evidence="9">FAD-binding FR-type domain-containing protein</fullName>
    </recommendedName>
</protein>
<dbReference type="OrthoDB" id="167398at2759"/>
<evidence type="ECO:0000256" key="3">
    <source>
        <dbReference type="ARBA" id="ARBA00022989"/>
    </source>
</evidence>
<evidence type="ECO:0000256" key="7">
    <source>
        <dbReference type="SAM" id="Phobius"/>
    </source>
</evidence>
<comment type="subcellular location">
    <subcellularLocation>
        <location evidence="1">Membrane</location>
        <topology evidence="1">Multi-pass membrane protein</topology>
    </subcellularLocation>
</comment>
<dbReference type="Gene3D" id="3.40.50.80">
    <property type="entry name" value="Nucleotide-binding domain of ferredoxin-NADP reductase (FNR) module"/>
    <property type="match status" value="1"/>
</dbReference>
<dbReference type="InterPro" id="IPR050369">
    <property type="entry name" value="RBOH/FRE"/>
</dbReference>
<dbReference type="PANTHER" id="PTHR11972:SF69">
    <property type="entry name" value="FERRIC REDUCTION OXIDASE 6-RELATED"/>
    <property type="match status" value="1"/>
</dbReference>
<dbReference type="PROSITE" id="PS51384">
    <property type="entry name" value="FAD_FR"/>
    <property type="match status" value="1"/>
</dbReference>
<dbReference type="SFLD" id="SFLDG01168">
    <property type="entry name" value="Ferric_reductase_subgroup_(FRE"/>
    <property type="match status" value="1"/>
</dbReference>
<dbReference type="AlphaFoldDB" id="A0A835Y4T9"/>
<feature type="transmembrane region" description="Helical" evidence="7">
    <location>
        <begin position="229"/>
        <end position="248"/>
    </location>
</feature>
<dbReference type="GO" id="GO:0005886">
    <property type="term" value="C:plasma membrane"/>
    <property type="evidence" value="ECO:0007669"/>
    <property type="project" value="TreeGrafter"/>
</dbReference>
<evidence type="ECO:0000256" key="8">
    <source>
        <dbReference type="SAM" id="SignalP"/>
    </source>
</evidence>
<feature type="chain" id="PRO_5032940660" description="FAD-binding FR-type domain-containing protein" evidence="8">
    <location>
        <begin position="18"/>
        <end position="819"/>
    </location>
</feature>
<dbReference type="Pfam" id="PF08022">
    <property type="entry name" value="FAD_binding_8"/>
    <property type="match status" value="1"/>
</dbReference>
<feature type="transmembrane region" description="Helical" evidence="7">
    <location>
        <begin position="646"/>
        <end position="668"/>
    </location>
</feature>
<dbReference type="PANTHER" id="PTHR11972">
    <property type="entry name" value="NADPH OXIDASE"/>
    <property type="match status" value="1"/>
</dbReference>
<dbReference type="InterPro" id="IPR013112">
    <property type="entry name" value="FAD-bd_8"/>
</dbReference>
<evidence type="ECO:0000313" key="11">
    <source>
        <dbReference type="Proteomes" id="UP000612055"/>
    </source>
</evidence>
<keyword evidence="11" id="KW-1185">Reference proteome</keyword>
<feature type="transmembrane region" description="Helical" evidence="7">
    <location>
        <begin position="300"/>
        <end position="318"/>
    </location>
</feature>
<keyword evidence="5 7" id="KW-0472">Membrane</keyword>
<keyword evidence="8" id="KW-0732">Signal</keyword>